<dbReference type="NCBIfam" id="TIGR04183">
    <property type="entry name" value="Por_Secre_tail"/>
    <property type="match status" value="1"/>
</dbReference>
<reference evidence="3 4" key="1">
    <citation type="journal article" date="2017" name="Int. J. Syst. Evol. Microbiol.">
        <title>Arachidicoccus ginsenosidivorans sp. nov., with ginsenoside-converting activity isolated from ginseng cultivating soil.</title>
        <authorList>
            <person name="Siddiqi M.Z."/>
            <person name="Aslam Z."/>
            <person name="Im W.T."/>
        </authorList>
    </citation>
    <scope>NUCLEOTIDE SEQUENCE [LARGE SCALE GENOMIC DNA]</scope>
    <source>
        <strain evidence="3 4">Gsoil 809</strain>
    </source>
</reference>
<dbReference type="GO" id="GO:0004553">
    <property type="term" value="F:hydrolase activity, hydrolyzing O-glycosyl compounds"/>
    <property type="evidence" value="ECO:0007669"/>
    <property type="project" value="UniProtKB-ARBA"/>
</dbReference>
<feature type="domain" description="Secretion system C-terminal sorting" evidence="2">
    <location>
        <begin position="785"/>
        <end position="851"/>
    </location>
</feature>
<dbReference type="Gene3D" id="2.60.40.740">
    <property type="match status" value="1"/>
</dbReference>
<evidence type="ECO:0000313" key="3">
    <source>
        <dbReference type="EMBL" id="QEC73384.1"/>
    </source>
</evidence>
<dbReference type="GO" id="GO:0005975">
    <property type="term" value="P:carbohydrate metabolic process"/>
    <property type="evidence" value="ECO:0007669"/>
    <property type="project" value="UniProtKB-ARBA"/>
</dbReference>
<dbReference type="InterPro" id="IPR013320">
    <property type="entry name" value="ConA-like_dom_sf"/>
</dbReference>
<dbReference type="Proteomes" id="UP000321291">
    <property type="component" value="Chromosome"/>
</dbReference>
<proteinExistence type="predicted"/>
<sequence length="851" mass="91520">MKRNFTSSKKAPNYGRILAWVLALGMVLMYLNSQAQFTIKQDFKGSNVDNAIILGGSPAAYLTSGKEDPIGEGWLRVTKAAYQQKGYAYINKSFPSSLGVFIDFEYTAWADAVATYGGADGFSIYLFDATYGPGSFQLGGYGGSLGYANYIKSGETTQPGLKGGYLGIGIDEYGNFSNPNEGRNGGPGFTPNAIVLRGPTTSNNSTTNKYLAGTTLGKNNAVDYVPIVKNRPSASKFYRRIQIQIDPVAGNKYHIQVRWATSVGGSFAKLLDYTTTDKPPALMKVGFAASTGQGFNYHEIRNLFVTTPGGVRIDKRVNKTSAAVGEQLKYSVNVTNATTADLKDLILTDTLRDAKGNLLPEDAYTLDSIVWNDHVNAKNVITSQTTDGATFKAHLNMGAATLDNNTEATLTAYVTVNKRPSGGAITNSAAINPDNTGITDADLTNNYAKVSTQIIATDLSIKATHQDIFYQGDPGDQIYLRVKNNGPDATGTTTTITDTLPAGLSFVGWAGNGWIVTENGGIVTAVYNGSIPSGGDFPVLTMKVQVAPDAASNLDNKGMVRVSTDNDSSNNDFKDNICIQQFSAGQIGQDQTIQDKGIPSAFTEITAASTTTGANITHQWQVSTDGVNWTNIKGATDAGYQPIDEITSTTYYRRLDNATDRNQPPVPSNVITVTVKQTTLAIDLKNFDGSYKDGMNQLIWVTATELDNKGFELYRSTDMGVTWSKIAYIAGKGTTTNTSTYHYEEKVLPGVKETQYKLSIIDNNGKSSWSPIASIKAPANTSIKLYPNPAHDYIFISGVSGIASIYDGTGRQVLRATINGASQPAKIGIQNLAKGVYFVLIDGHQFKFIKK</sequence>
<dbReference type="EMBL" id="CP042434">
    <property type="protein sequence ID" value="QEC73384.1"/>
    <property type="molecule type" value="Genomic_DNA"/>
</dbReference>
<protein>
    <submittedName>
        <fullName evidence="3">DUF11 domain-containing protein</fullName>
    </submittedName>
</protein>
<feature type="domain" description="DUF11" evidence="1">
    <location>
        <begin position="312"/>
        <end position="451"/>
    </location>
</feature>
<dbReference type="Gene3D" id="2.60.40.10">
    <property type="entry name" value="Immunoglobulins"/>
    <property type="match status" value="1"/>
</dbReference>
<dbReference type="InterPro" id="IPR047589">
    <property type="entry name" value="DUF11_rpt"/>
</dbReference>
<dbReference type="KEGG" id="agi:FSB73_18660"/>
<dbReference type="RefSeq" id="WP_146785661.1">
    <property type="nucleotide sequence ID" value="NZ_CP042434.1"/>
</dbReference>
<feature type="domain" description="DUF11" evidence="1">
    <location>
        <begin position="458"/>
        <end position="572"/>
    </location>
</feature>
<evidence type="ECO:0000259" key="1">
    <source>
        <dbReference type="Pfam" id="PF01345"/>
    </source>
</evidence>
<name>A0A5B8VP37_9BACT</name>
<evidence type="ECO:0000313" key="4">
    <source>
        <dbReference type="Proteomes" id="UP000321291"/>
    </source>
</evidence>
<dbReference type="AlphaFoldDB" id="A0A5B8VP37"/>
<dbReference type="NCBIfam" id="TIGR01451">
    <property type="entry name" value="B_ant_repeat"/>
    <property type="match status" value="2"/>
</dbReference>
<dbReference type="InterPro" id="IPR026444">
    <property type="entry name" value="Secre_tail"/>
</dbReference>
<accession>A0A5B8VP37</accession>
<dbReference type="InterPro" id="IPR013783">
    <property type="entry name" value="Ig-like_fold"/>
</dbReference>
<dbReference type="InterPro" id="IPR001434">
    <property type="entry name" value="OmcB-like_DUF11"/>
</dbReference>
<keyword evidence="4" id="KW-1185">Reference proteome</keyword>
<evidence type="ECO:0000259" key="2">
    <source>
        <dbReference type="Pfam" id="PF18962"/>
    </source>
</evidence>
<dbReference type="SUPFAM" id="SSF49899">
    <property type="entry name" value="Concanavalin A-like lectins/glucanases"/>
    <property type="match status" value="1"/>
</dbReference>
<gene>
    <name evidence="3" type="ORF">FSB73_18660</name>
</gene>
<organism evidence="3 4">
    <name type="scientific">Arachidicoccus ginsenosidivorans</name>
    <dbReference type="NCBI Taxonomy" id="496057"/>
    <lineage>
        <taxon>Bacteria</taxon>
        <taxon>Pseudomonadati</taxon>
        <taxon>Bacteroidota</taxon>
        <taxon>Chitinophagia</taxon>
        <taxon>Chitinophagales</taxon>
        <taxon>Chitinophagaceae</taxon>
        <taxon>Arachidicoccus</taxon>
    </lineage>
</organism>
<dbReference type="Pfam" id="PF01345">
    <property type="entry name" value="DUF11"/>
    <property type="match status" value="2"/>
</dbReference>
<dbReference type="Pfam" id="PF18962">
    <property type="entry name" value="Por_Secre_tail"/>
    <property type="match status" value="1"/>
</dbReference>
<dbReference type="OrthoDB" id="9816593at2"/>